<reference evidence="2 3" key="1">
    <citation type="submission" date="2018-12" db="EMBL/GenBank/DDBJ databases">
        <authorList>
            <consortium name="Pathogen Informatics"/>
        </authorList>
    </citation>
    <scope>NUCLEOTIDE SEQUENCE [LARGE SCALE GENOMIC DNA]</scope>
    <source>
        <strain evidence="2 3">NCTC10951</strain>
    </source>
</reference>
<sequence>MSTSPAQNDPRLSSSESSDEEQTQGVGKVGG</sequence>
<feature type="region of interest" description="Disordered" evidence="1">
    <location>
        <begin position="1"/>
        <end position="31"/>
    </location>
</feature>
<dbReference type="AlphaFoldDB" id="A0A3S4Z3U4"/>
<protein>
    <submittedName>
        <fullName evidence="2">Uncharacterized protein</fullName>
    </submittedName>
</protein>
<dbReference type="Proteomes" id="UP000268658">
    <property type="component" value="Chromosome"/>
</dbReference>
<proteinExistence type="predicted"/>
<evidence type="ECO:0000313" key="3">
    <source>
        <dbReference type="Proteomes" id="UP000268658"/>
    </source>
</evidence>
<evidence type="ECO:0000256" key="1">
    <source>
        <dbReference type="SAM" id="MobiDB-lite"/>
    </source>
</evidence>
<organism evidence="2 3">
    <name type="scientific">Actinomyces viscosus</name>
    <dbReference type="NCBI Taxonomy" id="1656"/>
    <lineage>
        <taxon>Bacteria</taxon>
        <taxon>Bacillati</taxon>
        <taxon>Actinomycetota</taxon>
        <taxon>Actinomycetes</taxon>
        <taxon>Actinomycetales</taxon>
        <taxon>Actinomycetaceae</taxon>
        <taxon>Actinomyces</taxon>
    </lineage>
</organism>
<dbReference type="EMBL" id="LR134477">
    <property type="protein sequence ID" value="VEI18678.1"/>
    <property type="molecule type" value="Genomic_DNA"/>
</dbReference>
<accession>A0A3S4Z3U4</accession>
<gene>
    <name evidence="2" type="ORF">NCTC10951_02838</name>
</gene>
<name>A0A3S4Z3U4_ACTVI</name>
<evidence type="ECO:0000313" key="2">
    <source>
        <dbReference type="EMBL" id="VEI18678.1"/>
    </source>
</evidence>
<dbReference type="KEGG" id="avc:NCTC10951_02838"/>
<feature type="compositionally biased region" description="Polar residues" evidence="1">
    <location>
        <begin position="1"/>
        <end position="12"/>
    </location>
</feature>